<keyword evidence="2" id="KW-1185">Reference proteome</keyword>
<evidence type="ECO:0000313" key="1">
    <source>
        <dbReference type="EMBL" id="CAG7819076.1"/>
    </source>
</evidence>
<evidence type="ECO:0000313" key="2">
    <source>
        <dbReference type="Proteomes" id="UP000708208"/>
    </source>
</evidence>
<dbReference type="EMBL" id="CAJVCH010438381">
    <property type="protein sequence ID" value="CAG7819076.1"/>
    <property type="molecule type" value="Genomic_DNA"/>
</dbReference>
<proteinExistence type="predicted"/>
<accession>A0A8J2KJA7</accession>
<comment type="caution">
    <text evidence="1">The sequence shown here is derived from an EMBL/GenBank/DDBJ whole genome shotgun (WGS) entry which is preliminary data.</text>
</comment>
<organism evidence="1 2">
    <name type="scientific">Allacma fusca</name>
    <dbReference type="NCBI Taxonomy" id="39272"/>
    <lineage>
        <taxon>Eukaryota</taxon>
        <taxon>Metazoa</taxon>
        <taxon>Ecdysozoa</taxon>
        <taxon>Arthropoda</taxon>
        <taxon>Hexapoda</taxon>
        <taxon>Collembola</taxon>
        <taxon>Symphypleona</taxon>
        <taxon>Sminthuridae</taxon>
        <taxon>Allacma</taxon>
    </lineage>
</organism>
<sequence>MHWNELEEQKDGSSLVPTVLVSVVKKVNAERTITAKQLVPWKHENEKTNYLWPIISSSELEKLLADKLNDNHLDPPSPVIPSNSVTV</sequence>
<name>A0A8J2KJA7_9HEXA</name>
<gene>
    <name evidence="1" type="ORF">AFUS01_LOCUS29546</name>
</gene>
<dbReference type="Proteomes" id="UP000708208">
    <property type="component" value="Unassembled WGS sequence"/>
</dbReference>
<dbReference type="AlphaFoldDB" id="A0A8J2KJA7"/>
<reference evidence="1" key="1">
    <citation type="submission" date="2021-06" db="EMBL/GenBank/DDBJ databases">
        <authorList>
            <person name="Hodson N. C."/>
            <person name="Mongue J. A."/>
            <person name="Jaron S. K."/>
        </authorList>
    </citation>
    <scope>NUCLEOTIDE SEQUENCE</scope>
</reference>
<protein>
    <submittedName>
        <fullName evidence="1">Uncharacterized protein</fullName>
    </submittedName>
</protein>